<feature type="non-terminal residue" evidence="5">
    <location>
        <position position="1"/>
    </location>
</feature>
<name>A0A3B8WHC4_MARNT</name>
<dbReference type="SUPFAM" id="SSF53335">
    <property type="entry name" value="S-adenosyl-L-methionine-dependent methyltransferases"/>
    <property type="match status" value="1"/>
</dbReference>
<comment type="caution">
    <text evidence="5">The sequence shown here is derived from an EMBL/GenBank/DDBJ whole genome shotgun (WGS) entry which is preliminary data.</text>
</comment>
<keyword evidence="5" id="KW-0687">Ribonucleoprotein</keyword>
<dbReference type="NCBIfam" id="TIGR00536">
    <property type="entry name" value="hemK_fam"/>
    <property type="match status" value="1"/>
</dbReference>
<keyword evidence="5" id="KW-0689">Ribosomal protein</keyword>
<organism evidence="5 6">
    <name type="scientific">Marinobacter nauticus</name>
    <name type="common">Marinobacter hydrocarbonoclasticus</name>
    <name type="synonym">Marinobacter aquaeolei</name>
    <dbReference type="NCBI Taxonomy" id="2743"/>
    <lineage>
        <taxon>Bacteria</taxon>
        <taxon>Pseudomonadati</taxon>
        <taxon>Pseudomonadota</taxon>
        <taxon>Gammaproteobacteria</taxon>
        <taxon>Pseudomonadales</taxon>
        <taxon>Marinobacteraceae</taxon>
        <taxon>Marinobacter</taxon>
    </lineage>
</organism>
<protein>
    <submittedName>
        <fullName evidence="5">50S ribosomal protein L3 N(5)-glutamine methyltransferase</fullName>
    </submittedName>
</protein>
<dbReference type="PANTHER" id="PTHR47806:SF1">
    <property type="entry name" value="RIBOSOMAL PROTEIN UL3 GLUTAMINE METHYLTRANSFERASE"/>
    <property type="match status" value="1"/>
</dbReference>
<sequence>CTGSGCIGIGAATVFDEAEVDLSDISADALAVAESNIELHGLESRVRAIQSDVFDNIEGRYDVIVSNPPYVDAEDLADMPAEYHHEPELGLAAGDDGLDIAHRIVAQAADYLTDDGLLIVEVGNSWGAMDDAYPDLPLTWLEFENGGDGVFLVTARDLREWQARRS</sequence>
<dbReference type="PROSITE" id="PS00092">
    <property type="entry name" value="N6_MTASE"/>
    <property type="match status" value="1"/>
</dbReference>
<dbReference type="AlphaFoldDB" id="A0A3B8WHC4"/>
<dbReference type="CDD" id="cd02440">
    <property type="entry name" value="AdoMet_MTases"/>
    <property type="match status" value="1"/>
</dbReference>
<dbReference type="GO" id="GO:0032259">
    <property type="term" value="P:methylation"/>
    <property type="evidence" value="ECO:0007669"/>
    <property type="project" value="UniProtKB-KW"/>
</dbReference>
<dbReference type="InterPro" id="IPR004556">
    <property type="entry name" value="HemK-like"/>
</dbReference>
<keyword evidence="2 5" id="KW-0808">Transferase</keyword>
<dbReference type="InterPro" id="IPR029063">
    <property type="entry name" value="SAM-dependent_MTases_sf"/>
</dbReference>
<evidence type="ECO:0000313" key="5">
    <source>
        <dbReference type="EMBL" id="HAC28443.1"/>
    </source>
</evidence>
<dbReference type="InterPro" id="IPR007848">
    <property type="entry name" value="Small_mtfrase_dom"/>
</dbReference>
<dbReference type="InterPro" id="IPR017127">
    <property type="entry name" value="Ribosome_uL3_MTase"/>
</dbReference>
<dbReference type="Pfam" id="PF05175">
    <property type="entry name" value="MTS"/>
    <property type="match status" value="1"/>
</dbReference>
<dbReference type="GO" id="GO:0005840">
    <property type="term" value="C:ribosome"/>
    <property type="evidence" value="ECO:0007669"/>
    <property type="project" value="UniProtKB-KW"/>
</dbReference>
<keyword evidence="1 5" id="KW-0489">Methyltransferase</keyword>
<feature type="domain" description="Methyltransferase small" evidence="4">
    <location>
        <begin position="2"/>
        <end position="75"/>
    </location>
</feature>
<dbReference type="Proteomes" id="UP000261325">
    <property type="component" value="Unassembled WGS sequence"/>
</dbReference>
<reference evidence="5 6" key="1">
    <citation type="journal article" date="2018" name="Nat. Biotechnol.">
        <title>A standardized bacterial taxonomy based on genome phylogeny substantially revises the tree of life.</title>
        <authorList>
            <person name="Parks D.H."/>
            <person name="Chuvochina M."/>
            <person name="Waite D.W."/>
            <person name="Rinke C."/>
            <person name="Skarshewski A."/>
            <person name="Chaumeil P.A."/>
            <person name="Hugenholtz P."/>
        </authorList>
    </citation>
    <scope>NUCLEOTIDE SEQUENCE [LARGE SCALE GENOMIC DNA]</scope>
    <source>
        <strain evidence="5">UBA9049</strain>
    </source>
</reference>
<dbReference type="GO" id="GO:0005829">
    <property type="term" value="C:cytosol"/>
    <property type="evidence" value="ECO:0007669"/>
    <property type="project" value="TreeGrafter"/>
</dbReference>
<dbReference type="EMBL" id="DLYI01000148">
    <property type="protein sequence ID" value="HAC28443.1"/>
    <property type="molecule type" value="Genomic_DNA"/>
</dbReference>
<evidence type="ECO:0000256" key="2">
    <source>
        <dbReference type="ARBA" id="ARBA00022679"/>
    </source>
</evidence>
<evidence type="ECO:0000256" key="3">
    <source>
        <dbReference type="ARBA" id="ARBA00022691"/>
    </source>
</evidence>
<evidence type="ECO:0000313" key="6">
    <source>
        <dbReference type="Proteomes" id="UP000261325"/>
    </source>
</evidence>
<accession>A0A3B8WHC4</accession>
<dbReference type="GO" id="GO:0036009">
    <property type="term" value="F:protein-glutamine N-methyltransferase activity"/>
    <property type="evidence" value="ECO:0007669"/>
    <property type="project" value="InterPro"/>
</dbReference>
<evidence type="ECO:0000259" key="4">
    <source>
        <dbReference type="Pfam" id="PF05175"/>
    </source>
</evidence>
<dbReference type="PANTHER" id="PTHR47806">
    <property type="entry name" value="50S RIBOSOMAL PROTEIN L3 GLUTAMINE METHYLTRANSFERASE"/>
    <property type="match status" value="1"/>
</dbReference>
<gene>
    <name evidence="5" type="primary">prmB</name>
    <name evidence="5" type="ORF">DCF82_11610</name>
</gene>
<dbReference type="Gene3D" id="3.40.50.150">
    <property type="entry name" value="Vaccinia Virus protein VP39"/>
    <property type="match status" value="1"/>
</dbReference>
<dbReference type="NCBIfam" id="TIGR03533">
    <property type="entry name" value="L3_gln_methyl"/>
    <property type="match status" value="1"/>
</dbReference>
<dbReference type="GO" id="GO:0003676">
    <property type="term" value="F:nucleic acid binding"/>
    <property type="evidence" value="ECO:0007669"/>
    <property type="project" value="InterPro"/>
</dbReference>
<proteinExistence type="predicted"/>
<evidence type="ECO:0000256" key="1">
    <source>
        <dbReference type="ARBA" id="ARBA00022603"/>
    </source>
</evidence>
<dbReference type="InterPro" id="IPR002052">
    <property type="entry name" value="DNA_methylase_N6_adenine_CS"/>
</dbReference>
<keyword evidence="3" id="KW-0949">S-adenosyl-L-methionine</keyword>